<dbReference type="AlphaFoldDB" id="A0A1E7FMG0"/>
<name>A0A1E7FMG0_9STRA</name>
<reference evidence="1 2" key="1">
    <citation type="submission" date="2016-09" db="EMBL/GenBank/DDBJ databases">
        <title>Extensive genetic diversity and differential bi-allelic expression allows diatom success in the polar Southern Ocean.</title>
        <authorList>
            <consortium name="DOE Joint Genome Institute"/>
            <person name="Mock T."/>
            <person name="Otillar R.P."/>
            <person name="Strauss J."/>
            <person name="Dupont C."/>
            <person name="Frickenhaus S."/>
            <person name="Maumus F."/>
            <person name="Mcmullan M."/>
            <person name="Sanges R."/>
            <person name="Schmutz J."/>
            <person name="Toseland A."/>
            <person name="Valas R."/>
            <person name="Veluchamy A."/>
            <person name="Ward B.J."/>
            <person name="Allen A."/>
            <person name="Barry K."/>
            <person name="Falciatore A."/>
            <person name="Ferrante M."/>
            <person name="Fortunato A.E."/>
            <person name="Gloeckner G."/>
            <person name="Gruber A."/>
            <person name="Hipkin R."/>
            <person name="Janech M."/>
            <person name="Kroth P."/>
            <person name="Leese F."/>
            <person name="Lindquist E."/>
            <person name="Lyon B.R."/>
            <person name="Martin J."/>
            <person name="Mayer C."/>
            <person name="Parker M."/>
            <person name="Quesneville H."/>
            <person name="Raymond J."/>
            <person name="Uhlig C."/>
            <person name="Valentin K.U."/>
            <person name="Worden A.Z."/>
            <person name="Armbrust E.V."/>
            <person name="Bowler C."/>
            <person name="Green B."/>
            <person name="Moulton V."/>
            <person name="Van Oosterhout C."/>
            <person name="Grigoriev I."/>
        </authorList>
    </citation>
    <scope>NUCLEOTIDE SEQUENCE [LARGE SCALE GENOMIC DNA]</scope>
    <source>
        <strain evidence="1 2">CCMP1102</strain>
    </source>
</reference>
<dbReference type="PANTHER" id="PTHR32301:SF6">
    <property type="entry name" value="GOLVESIN-RELATED"/>
    <property type="match status" value="1"/>
</dbReference>
<keyword evidence="2" id="KW-1185">Reference proteome</keyword>
<dbReference type="OrthoDB" id="45418at2759"/>
<dbReference type="PANTHER" id="PTHR32301">
    <property type="entry name" value="COUNTIN RECEPTOR CNR3-RELATED"/>
    <property type="match status" value="1"/>
</dbReference>
<sequence>MDKAAVMSYCSALKHLEEFGWWHNNNEKQHIKAFTVLRNPVDRVWSMFRFQTKNCYKCTPLKDVYKAIDSGKKNTGFDKLCTDQIQNHEVNNLLSSEWPLEASQVRDGDDDDDETAVTRSAMIQEAINNMKGFFTVIGITEELDTTAQLLGKVMPWMSDTIDEELYGGKMKSTCSLAHANASPKNNRCGKDGKSHWDLPKQPDQETYDLIVKHNSLDMELYEAAVSYFELQKRALKLLEE</sequence>
<organism evidence="1 2">
    <name type="scientific">Fragilariopsis cylindrus CCMP1102</name>
    <dbReference type="NCBI Taxonomy" id="635003"/>
    <lineage>
        <taxon>Eukaryota</taxon>
        <taxon>Sar</taxon>
        <taxon>Stramenopiles</taxon>
        <taxon>Ochrophyta</taxon>
        <taxon>Bacillariophyta</taxon>
        <taxon>Bacillariophyceae</taxon>
        <taxon>Bacillariophycidae</taxon>
        <taxon>Bacillariales</taxon>
        <taxon>Bacillariaceae</taxon>
        <taxon>Fragilariopsis</taxon>
    </lineage>
</organism>
<accession>A0A1E7FMG0</accession>
<dbReference type="InParanoid" id="A0A1E7FMG0"/>
<gene>
    <name evidence="1" type="ORF">FRACYDRAFT_268003</name>
</gene>
<protein>
    <submittedName>
        <fullName evidence="1">Uncharacterized protein</fullName>
    </submittedName>
</protein>
<dbReference type="Proteomes" id="UP000095751">
    <property type="component" value="Unassembled WGS sequence"/>
</dbReference>
<proteinExistence type="predicted"/>
<dbReference type="Pfam" id="PF03567">
    <property type="entry name" value="Sulfotransfer_2"/>
    <property type="match status" value="1"/>
</dbReference>
<dbReference type="InterPro" id="IPR005331">
    <property type="entry name" value="Sulfotransferase"/>
</dbReference>
<evidence type="ECO:0000313" key="2">
    <source>
        <dbReference type="Proteomes" id="UP000095751"/>
    </source>
</evidence>
<dbReference type="EMBL" id="KV784355">
    <property type="protein sequence ID" value="OEU19358.1"/>
    <property type="molecule type" value="Genomic_DNA"/>
</dbReference>
<dbReference type="InterPro" id="IPR027417">
    <property type="entry name" value="P-loop_NTPase"/>
</dbReference>
<dbReference type="KEGG" id="fcy:FRACYDRAFT_268003"/>
<dbReference type="GO" id="GO:0016020">
    <property type="term" value="C:membrane"/>
    <property type="evidence" value="ECO:0007669"/>
    <property type="project" value="InterPro"/>
</dbReference>
<dbReference type="Gene3D" id="3.40.50.300">
    <property type="entry name" value="P-loop containing nucleotide triphosphate hydrolases"/>
    <property type="match status" value="1"/>
</dbReference>
<evidence type="ECO:0000313" key="1">
    <source>
        <dbReference type="EMBL" id="OEU19358.1"/>
    </source>
</evidence>
<dbReference type="InterPro" id="IPR053259">
    <property type="entry name" value="Golvesin-related_Golgi"/>
</dbReference>
<dbReference type="GO" id="GO:0008146">
    <property type="term" value="F:sulfotransferase activity"/>
    <property type="evidence" value="ECO:0007669"/>
    <property type="project" value="InterPro"/>
</dbReference>